<name>A0A0L8HRF3_OCTBM</name>
<accession>A0A0L8HRF3</accession>
<sequence length="111" mass="13319">MLCRKTCFQHDDLLSIFLCLLENILKIIPVTITELFLMYRRNKNNCTTLCLSLTCLRILKWHFVNGEEVRFDLEPAERKYVLSHLKLFQKREICITKQNNVLYQFYKATIT</sequence>
<dbReference type="AlphaFoldDB" id="A0A0L8HRF3"/>
<dbReference type="EMBL" id="KQ417466">
    <property type="protein sequence ID" value="KOF91848.1"/>
    <property type="molecule type" value="Genomic_DNA"/>
</dbReference>
<reference evidence="1" key="1">
    <citation type="submission" date="2015-07" db="EMBL/GenBank/DDBJ databases">
        <title>MeaNS - Measles Nucleotide Surveillance Program.</title>
        <authorList>
            <person name="Tran T."/>
            <person name="Druce J."/>
        </authorList>
    </citation>
    <scope>NUCLEOTIDE SEQUENCE</scope>
    <source>
        <strain evidence="1">UCB-OBI-ISO-001</strain>
        <tissue evidence="1">Gonad</tissue>
    </source>
</reference>
<gene>
    <name evidence="1" type="ORF">OCBIM_22007973mg</name>
</gene>
<protein>
    <submittedName>
        <fullName evidence="1">Uncharacterized protein</fullName>
    </submittedName>
</protein>
<evidence type="ECO:0000313" key="1">
    <source>
        <dbReference type="EMBL" id="KOF91848.1"/>
    </source>
</evidence>
<proteinExistence type="predicted"/>
<organism evidence="1">
    <name type="scientific">Octopus bimaculoides</name>
    <name type="common">California two-spotted octopus</name>
    <dbReference type="NCBI Taxonomy" id="37653"/>
    <lineage>
        <taxon>Eukaryota</taxon>
        <taxon>Metazoa</taxon>
        <taxon>Spiralia</taxon>
        <taxon>Lophotrochozoa</taxon>
        <taxon>Mollusca</taxon>
        <taxon>Cephalopoda</taxon>
        <taxon>Coleoidea</taxon>
        <taxon>Octopodiformes</taxon>
        <taxon>Octopoda</taxon>
        <taxon>Incirrata</taxon>
        <taxon>Octopodidae</taxon>
        <taxon>Octopus</taxon>
    </lineage>
</organism>